<dbReference type="EMBL" id="CP111014">
    <property type="protein sequence ID" value="WAR00648.1"/>
    <property type="molecule type" value="Genomic_DNA"/>
</dbReference>
<sequence length="198" mass="22023">MAYIDQQMEHADRIDYRAGCLHPIGYGGGWSFHQICQITVKVFFVLLMRAGQNCSTCCWQKRLQTETFQIKNKSSAHTFNHASKGAPELNITLVMLKTCDSDIVVTILSKLASIPMTHEVLISFGIGRDHRTIIDLMHAFWGSDATSVIAGIGKKTTWKRGIHRLTFHSSASSMTGTGNVGMSRKCFAFSETTTFTLN</sequence>
<reference evidence="1" key="1">
    <citation type="submission" date="2022-11" db="EMBL/GenBank/DDBJ databases">
        <title>Centuries of genome instability and evolution in soft-shell clam transmissible cancer (bioRxiv).</title>
        <authorList>
            <person name="Hart S.F.M."/>
            <person name="Yonemitsu M.A."/>
            <person name="Giersch R.M."/>
            <person name="Beal B.F."/>
            <person name="Arriagada G."/>
            <person name="Davis B.W."/>
            <person name="Ostrander E.A."/>
            <person name="Goff S.P."/>
            <person name="Metzger M.J."/>
        </authorList>
    </citation>
    <scope>NUCLEOTIDE SEQUENCE</scope>
    <source>
        <strain evidence="1">MELC-2E11</strain>
        <tissue evidence="1">Siphon/mantle</tissue>
    </source>
</reference>
<gene>
    <name evidence="1" type="ORF">MAR_025020</name>
</gene>
<evidence type="ECO:0000313" key="2">
    <source>
        <dbReference type="Proteomes" id="UP001164746"/>
    </source>
</evidence>
<name>A0ABY7DSG8_MYAAR</name>
<accession>A0ABY7DSG8</accession>
<proteinExistence type="predicted"/>
<protein>
    <submittedName>
        <fullName evidence="1">Uncharacterized protein</fullName>
    </submittedName>
</protein>
<evidence type="ECO:0000313" key="1">
    <source>
        <dbReference type="EMBL" id="WAR00648.1"/>
    </source>
</evidence>
<organism evidence="1 2">
    <name type="scientific">Mya arenaria</name>
    <name type="common">Soft-shell clam</name>
    <dbReference type="NCBI Taxonomy" id="6604"/>
    <lineage>
        <taxon>Eukaryota</taxon>
        <taxon>Metazoa</taxon>
        <taxon>Spiralia</taxon>
        <taxon>Lophotrochozoa</taxon>
        <taxon>Mollusca</taxon>
        <taxon>Bivalvia</taxon>
        <taxon>Autobranchia</taxon>
        <taxon>Heteroconchia</taxon>
        <taxon>Euheterodonta</taxon>
        <taxon>Imparidentia</taxon>
        <taxon>Neoheterodontei</taxon>
        <taxon>Myida</taxon>
        <taxon>Myoidea</taxon>
        <taxon>Myidae</taxon>
        <taxon>Mya</taxon>
    </lineage>
</organism>
<keyword evidence="2" id="KW-1185">Reference proteome</keyword>
<dbReference type="Proteomes" id="UP001164746">
    <property type="component" value="Chromosome 3"/>
</dbReference>